<dbReference type="GO" id="GO:0016740">
    <property type="term" value="F:transferase activity"/>
    <property type="evidence" value="ECO:0007669"/>
    <property type="project" value="UniProtKB-KW"/>
</dbReference>
<dbReference type="InterPro" id="IPR029044">
    <property type="entry name" value="Nucleotide-diphossugar_trans"/>
</dbReference>
<reference evidence="1 2" key="1">
    <citation type="submission" date="2020-03" db="EMBL/GenBank/DDBJ databases">
        <title>Sequencing the genomes of 1000 actinobacteria strains.</title>
        <authorList>
            <person name="Klenk H.-P."/>
        </authorList>
    </citation>
    <scope>NUCLEOTIDE SEQUENCE [LARGE SCALE GENOMIC DNA]</scope>
    <source>
        <strain evidence="1 2">DSM 45685</strain>
    </source>
</reference>
<accession>A0A7X5UNV6</accession>
<dbReference type="Gene3D" id="3.90.550.10">
    <property type="entry name" value="Spore Coat Polysaccharide Biosynthesis Protein SpsA, Chain A"/>
    <property type="match status" value="1"/>
</dbReference>
<comment type="caution">
    <text evidence="1">The sequence shown here is derived from an EMBL/GenBank/DDBJ whole genome shotgun (WGS) entry which is preliminary data.</text>
</comment>
<organism evidence="1 2">
    <name type="scientific">Saccharomonospora amisosensis</name>
    <dbReference type="NCBI Taxonomy" id="1128677"/>
    <lineage>
        <taxon>Bacteria</taxon>
        <taxon>Bacillati</taxon>
        <taxon>Actinomycetota</taxon>
        <taxon>Actinomycetes</taxon>
        <taxon>Pseudonocardiales</taxon>
        <taxon>Pseudonocardiaceae</taxon>
        <taxon>Saccharomonospora</taxon>
    </lineage>
</organism>
<name>A0A7X5UNV6_9PSEU</name>
<dbReference type="PANTHER" id="PTHR43179">
    <property type="entry name" value="RHAMNOSYLTRANSFERASE WBBL"/>
    <property type="match status" value="1"/>
</dbReference>
<dbReference type="PANTHER" id="PTHR43179:SF7">
    <property type="entry name" value="RHAMNOSYLTRANSFERASE WBBL"/>
    <property type="match status" value="1"/>
</dbReference>
<protein>
    <submittedName>
        <fullName evidence="1">GT2 family glycosyltransferase</fullName>
    </submittedName>
</protein>
<proteinExistence type="predicted"/>
<keyword evidence="2" id="KW-1185">Reference proteome</keyword>
<dbReference type="AlphaFoldDB" id="A0A7X5UNV6"/>
<dbReference type="Proteomes" id="UP000545493">
    <property type="component" value="Unassembled WGS sequence"/>
</dbReference>
<dbReference type="RefSeq" id="WP_167168788.1">
    <property type="nucleotide sequence ID" value="NZ_JAAOYM010000001.1"/>
</dbReference>
<evidence type="ECO:0000313" key="1">
    <source>
        <dbReference type="EMBL" id="NIJ11450.1"/>
    </source>
</evidence>
<dbReference type="SUPFAM" id="SSF53448">
    <property type="entry name" value="Nucleotide-diphospho-sugar transferases"/>
    <property type="match status" value="1"/>
</dbReference>
<dbReference type="EMBL" id="JAAOYM010000001">
    <property type="protein sequence ID" value="NIJ11450.1"/>
    <property type="molecule type" value="Genomic_DNA"/>
</dbReference>
<gene>
    <name evidence="1" type="ORF">FHU38_001794</name>
</gene>
<evidence type="ECO:0000313" key="2">
    <source>
        <dbReference type="Proteomes" id="UP000545493"/>
    </source>
</evidence>
<keyword evidence="1" id="KW-0808">Transferase</keyword>
<sequence length="339" mass="38300">MDTVVTILVNFNSRPQIDRAIESVLEQNLASEHHVVVWENGDDAELRGLELGSSAVISRKWLHYIGSGQNFGYAPAVQKAWNWVQSCGWADEVSFVHMAGPDTYSTSSSALDYLCSRARCMNAVVGPAMRDKQGRIRLSSYPLLRPYNVVVSQLTNGWISRLGKIRSTQPASRNVGTLDGSYVVFPRVFWDRLGGLDNNYFLYTDDHDVCRRAERMGMQRWCDSSVEVVHEGGTSRVSRRLLCRLERVRCHLRYVDQHFGGSNSTALRRILSLEHSGVVGDRDMAWWALNAPTSFEANGCESVSIEEAYLSWLSYRNENEAGRLYESVEAEIRGRNAYS</sequence>